<keyword evidence="3 5" id="KW-0777">Teichoic acid biosynthesis</keyword>
<accession>A0A1G7BVG5</accession>
<dbReference type="InterPro" id="IPR034714">
    <property type="entry name" value="TagA_TarA"/>
</dbReference>
<comment type="catalytic activity">
    <reaction evidence="5">
        <text>UDP-N-acetyl-alpha-D-mannosamine + N-acetyl-alpha-D-glucosaminyl-di-trans,octa-cis-undecaprenyl diphosphate = N-acetyl-beta-D-mannosaminyl-(1-&gt;4)-N-acetyl-alpha-D-glucosaminyl di-trans,octa-cis-undecaprenyl diphosphate + UDP + H(+)</text>
        <dbReference type="Rhea" id="RHEA:16053"/>
        <dbReference type="ChEBI" id="CHEBI:15378"/>
        <dbReference type="ChEBI" id="CHEBI:58223"/>
        <dbReference type="ChEBI" id="CHEBI:62959"/>
        <dbReference type="ChEBI" id="CHEBI:68623"/>
        <dbReference type="ChEBI" id="CHEBI:132210"/>
        <dbReference type="EC" id="2.4.1.187"/>
    </reaction>
</comment>
<dbReference type="GO" id="GO:0071555">
    <property type="term" value="P:cell wall organization"/>
    <property type="evidence" value="ECO:0007669"/>
    <property type="project" value="UniProtKB-KW"/>
</dbReference>
<evidence type="ECO:0000256" key="4">
    <source>
        <dbReference type="ARBA" id="ARBA00023316"/>
    </source>
</evidence>
<dbReference type="UniPathway" id="UPA00632"/>
<dbReference type="CDD" id="cd06533">
    <property type="entry name" value="Glyco_transf_WecG_TagA"/>
    <property type="match status" value="1"/>
</dbReference>
<dbReference type="GO" id="GO:0019350">
    <property type="term" value="P:teichoic acid biosynthetic process"/>
    <property type="evidence" value="ECO:0007669"/>
    <property type="project" value="UniProtKB-UniRule"/>
</dbReference>
<dbReference type="GO" id="GO:0047244">
    <property type="term" value="F:N-acetylglucosaminyldiphosphoundecaprenol N-acetyl-beta-D-mannosaminyltransferase activity"/>
    <property type="evidence" value="ECO:0007669"/>
    <property type="project" value="UniProtKB-UniRule"/>
</dbReference>
<dbReference type="Proteomes" id="UP000198823">
    <property type="component" value="Unassembled WGS sequence"/>
</dbReference>
<keyword evidence="2 5" id="KW-0808">Transferase</keyword>
<keyword evidence="4 5" id="KW-0961">Cell wall biogenesis/degradation</keyword>
<evidence type="ECO:0000256" key="2">
    <source>
        <dbReference type="ARBA" id="ARBA00022679"/>
    </source>
</evidence>
<evidence type="ECO:0000256" key="5">
    <source>
        <dbReference type="HAMAP-Rule" id="MF_02070"/>
    </source>
</evidence>
<dbReference type="EC" id="2.4.1.187" evidence="5"/>
<sequence length="241" mass="27250">MNRIKILNVDIDDFTKKELINELTESIKYDQRKFLVTANPEIVMMANKDLTFAKAVREADYVVADGIGLIIGSKILGHPLKERIPGVELMQELLDLASRNHFSVYLYGAKPEVLKKLHTVIKDSYPGVSIAGYSDGYTSSPEEVAKQIEATTPDLVFVALGAPKQEKWIDHHYPNFSKGVFVGVGGSFDVLSGTVKRAPKIWRTLNLEWLYRIIKQPSRWKRALLLPAYLAAIVRIRLRQK</sequence>
<organism evidence="6 7">
    <name type="scientific">Bhargavaea beijingensis</name>
    <dbReference type="NCBI Taxonomy" id="426756"/>
    <lineage>
        <taxon>Bacteria</taxon>
        <taxon>Bacillati</taxon>
        <taxon>Bacillota</taxon>
        <taxon>Bacilli</taxon>
        <taxon>Bacillales</taxon>
        <taxon>Caryophanaceae</taxon>
        <taxon>Bhargavaea</taxon>
    </lineage>
</organism>
<dbReference type="STRING" id="426756.SAMN04488126_106137"/>
<dbReference type="PANTHER" id="PTHR34136:SF1">
    <property type="entry name" value="UDP-N-ACETYL-D-MANNOSAMINURONIC ACID TRANSFERASE"/>
    <property type="match status" value="1"/>
</dbReference>
<evidence type="ECO:0000256" key="3">
    <source>
        <dbReference type="ARBA" id="ARBA00022944"/>
    </source>
</evidence>
<dbReference type="EMBL" id="FNAR01000006">
    <property type="protein sequence ID" value="SDE31007.1"/>
    <property type="molecule type" value="Genomic_DNA"/>
</dbReference>
<comment type="similarity">
    <text evidence="5">Belongs to the glycosyltransferase 26 family. TagA/TarA subfamily.</text>
</comment>
<evidence type="ECO:0000313" key="7">
    <source>
        <dbReference type="Proteomes" id="UP000198823"/>
    </source>
</evidence>
<evidence type="ECO:0000256" key="1">
    <source>
        <dbReference type="ARBA" id="ARBA00022676"/>
    </source>
</evidence>
<keyword evidence="1 5" id="KW-0328">Glycosyltransferase</keyword>
<dbReference type="InterPro" id="IPR004629">
    <property type="entry name" value="WecG_TagA_CpsF"/>
</dbReference>
<protein>
    <recommendedName>
        <fullName evidence="5">N-acetylglucosaminyldiphosphoundecaprenol N-acetyl-beta-D-mannosaminyltransferase</fullName>
        <ecNumber evidence="5">2.4.1.187</ecNumber>
    </recommendedName>
    <alternativeName>
        <fullName evidence="5">N-acetylmannosaminyltransferase</fullName>
    </alternativeName>
    <alternativeName>
        <fullName evidence="5">UDP-N-acetylmannosamine transferase</fullName>
    </alternativeName>
    <alternativeName>
        <fullName evidence="5">UDP-N-acetylmannosamine:N-acetylglucosaminyl pyrophosphorylundecaprenol N-acetylmannosaminyltransferase</fullName>
    </alternativeName>
</protein>
<dbReference type="HAMAP" id="MF_02070">
    <property type="entry name" value="TagA_TarA"/>
    <property type="match status" value="1"/>
</dbReference>
<name>A0A1G7BVG5_9BACL</name>
<dbReference type="RefSeq" id="WP_245696885.1">
    <property type="nucleotide sequence ID" value="NZ_FNAR01000006.1"/>
</dbReference>
<dbReference type="PANTHER" id="PTHR34136">
    <property type="match status" value="1"/>
</dbReference>
<dbReference type="Pfam" id="PF03808">
    <property type="entry name" value="Glyco_tran_WecG"/>
    <property type="match status" value="1"/>
</dbReference>
<proteinExistence type="inferred from homology"/>
<dbReference type="AlphaFoldDB" id="A0A1G7BVG5"/>
<dbReference type="NCBIfam" id="TIGR00696">
    <property type="entry name" value="wecG_tagA_cpsF"/>
    <property type="match status" value="1"/>
</dbReference>
<evidence type="ECO:0000313" key="6">
    <source>
        <dbReference type="EMBL" id="SDE31007.1"/>
    </source>
</evidence>
<comment type="function">
    <text evidence="5">Catalyzes the conversion of GlcNAc-PP-undecaprenol into ManNAc-GlcNAc-PP-undecaprenol, the first committed lipid intermediate in the de novo synthesis of teichoic acid.</text>
</comment>
<gene>
    <name evidence="6" type="ORF">SAMN04488126_106137</name>
</gene>
<reference evidence="6 7" key="1">
    <citation type="submission" date="2016-10" db="EMBL/GenBank/DDBJ databases">
        <authorList>
            <person name="de Groot N.N."/>
        </authorList>
    </citation>
    <scope>NUCLEOTIDE SEQUENCE [LARGE SCALE GENOMIC DNA]</scope>
    <source>
        <strain evidence="6 7">CGMCC 1.6762</strain>
    </source>
</reference>
<comment type="pathway">
    <text evidence="5">Cell wall biogenesis; teichoic acid biosynthesis.</text>
</comment>